<evidence type="ECO:0000256" key="1">
    <source>
        <dbReference type="SAM" id="MobiDB-lite"/>
    </source>
</evidence>
<reference evidence="4 5" key="1">
    <citation type="journal article" date="2015" name="Int. J. Syst. Evol. Microbiol.">
        <title>Amycolatopsis rhabdoformis sp. nov., an actinomycete isolated from a tropical forest soil.</title>
        <authorList>
            <person name="Souza W.R."/>
            <person name="Silva R.E."/>
            <person name="Goodfellow M."/>
            <person name="Busarakam K."/>
            <person name="Figueiro F.S."/>
            <person name="Ferreira D."/>
            <person name="Rodrigues-Filho E."/>
            <person name="Moraes L.A.B."/>
            <person name="Zucchi T.D."/>
        </authorList>
    </citation>
    <scope>NUCLEOTIDE SEQUENCE [LARGE SCALE GENOMIC DNA]</scope>
    <source>
        <strain evidence="4 5">NCIMB 14900</strain>
    </source>
</reference>
<organism evidence="4 5">
    <name type="scientific">Amycolatopsis rhabdoformis</name>
    <dbReference type="NCBI Taxonomy" id="1448059"/>
    <lineage>
        <taxon>Bacteria</taxon>
        <taxon>Bacillati</taxon>
        <taxon>Actinomycetota</taxon>
        <taxon>Actinomycetes</taxon>
        <taxon>Pseudonocardiales</taxon>
        <taxon>Pseudonocardiaceae</taxon>
        <taxon>Amycolatopsis</taxon>
    </lineage>
</organism>
<dbReference type="RefSeq" id="WP_326837822.1">
    <property type="nucleotide sequence ID" value="NZ_CP142149.1"/>
</dbReference>
<dbReference type="SUPFAM" id="SSF53850">
    <property type="entry name" value="Periplasmic binding protein-like II"/>
    <property type="match status" value="1"/>
</dbReference>
<evidence type="ECO:0000256" key="3">
    <source>
        <dbReference type="SAM" id="SignalP"/>
    </source>
</evidence>
<keyword evidence="2" id="KW-0812">Transmembrane</keyword>
<keyword evidence="2" id="KW-0472">Membrane</keyword>
<feature type="chain" id="PRO_5046763434" description="PBP domain-containing protein" evidence="3">
    <location>
        <begin position="26"/>
        <end position="800"/>
    </location>
</feature>
<evidence type="ECO:0000256" key="2">
    <source>
        <dbReference type="SAM" id="Phobius"/>
    </source>
</evidence>
<keyword evidence="2" id="KW-1133">Transmembrane helix</keyword>
<protein>
    <recommendedName>
        <fullName evidence="6">PBP domain-containing protein</fullName>
    </recommendedName>
</protein>
<gene>
    <name evidence="4" type="ORF">VSH64_23575</name>
</gene>
<name>A0ABZ1ILD9_9PSEU</name>
<dbReference type="Proteomes" id="UP001330812">
    <property type="component" value="Chromosome"/>
</dbReference>
<dbReference type="EMBL" id="CP142149">
    <property type="protein sequence ID" value="WSE35015.1"/>
    <property type="molecule type" value="Genomic_DNA"/>
</dbReference>
<evidence type="ECO:0008006" key="6">
    <source>
        <dbReference type="Google" id="ProtNLM"/>
    </source>
</evidence>
<dbReference type="Gene3D" id="3.40.190.10">
    <property type="entry name" value="Periplasmic binding protein-like II"/>
    <property type="match status" value="1"/>
</dbReference>
<proteinExistence type="predicted"/>
<accession>A0ABZ1ILD9</accession>
<keyword evidence="3" id="KW-0732">Signal</keyword>
<feature type="transmembrane region" description="Helical" evidence="2">
    <location>
        <begin position="769"/>
        <end position="791"/>
    </location>
</feature>
<feature type="compositionally biased region" description="Polar residues" evidence="1">
    <location>
        <begin position="747"/>
        <end position="762"/>
    </location>
</feature>
<evidence type="ECO:0000313" key="4">
    <source>
        <dbReference type="EMBL" id="WSE35015.1"/>
    </source>
</evidence>
<keyword evidence="5" id="KW-1185">Reference proteome</keyword>
<feature type="signal peptide" evidence="3">
    <location>
        <begin position="1"/>
        <end position="25"/>
    </location>
</feature>
<sequence length="800" mass="82174">MKYVRLGLAALLLLAAVLVAAPSQADTGSAVTVSGTGAFSSLKVTVSQTTDLINQTVQVTWTGGRPTGPSGNFATNYLQLMQCWGDDPAGPTREQCQYGGLAAQGSPVAGAWTRLRQVSYGTLADPLETLKPEAGKQAVVPFTSVSGVTTTSTGEFFTAGTTNEVPLAKTRLDGGGEVDFEVQTALESDGLGCGTVVNGAPRQCWLVIVPRGNTEVDGKQVGVGSNRPQLDSSPLSQTNWNNHLSVPLKFQPVGASCPLGAAERPTSGDEFLSEAVLRWQPTLCSGGGTVYGFTQVPDGVARQTVVSDNPGLAFMTDPVPQDQVTKPLVYAPIALSGLSIAFITERQSAGEGVAPPEVWQRDGEQITEMNLNPRLVAKLLTQSYVLSLPTRQDYLKGNPDSLTLDPEFLRLNPDFKDSGRLMSAVDALVPTVDMDATTMLWNWIKADKDASDFVNGVPDPDGMKVNQAFRGTNLPVSNFPRSDLTCAGTGLLASCALDLRPLANDMHEAGRAISRGDTLGKAPTGFATPTGAPELKAVDREPQGQRSLLAVVDTPTAARYGLPTAKLRNSSGAFVAPTDASMLAAVAAAKPGPVPDVLHLDPTTPAADAYPLTNLAYAATAPSALDKQAGGEYSAFLKYAVGNGQTPGIEAGTLPAGYVPLPQALRAQTVTAADKIAADSGQTSAPPPPPGEQTSGSGGGFGGDQNSASGGTGGTGDSGDTGGAPDTAAGPPPSVPGGAPLAVKAPPTSTANQQNVAQTRPTPGSPVGFVRYLLVILLAAGAVAAGSGPALTRLSKRMGR</sequence>
<feature type="region of interest" description="Disordered" evidence="1">
    <location>
        <begin position="675"/>
        <end position="765"/>
    </location>
</feature>
<evidence type="ECO:0000313" key="5">
    <source>
        <dbReference type="Proteomes" id="UP001330812"/>
    </source>
</evidence>
<feature type="compositionally biased region" description="Gly residues" evidence="1">
    <location>
        <begin position="710"/>
        <end position="722"/>
    </location>
</feature>